<protein>
    <submittedName>
        <fullName evidence="2">Uncharacterized protein</fullName>
    </submittedName>
</protein>
<dbReference type="Proteomes" id="UP001595712">
    <property type="component" value="Unassembled WGS sequence"/>
</dbReference>
<evidence type="ECO:0000313" key="3">
    <source>
        <dbReference type="Proteomes" id="UP001595712"/>
    </source>
</evidence>
<keyword evidence="1" id="KW-0175">Coiled coil</keyword>
<organism evidence="2 3">
    <name type="scientific">Glycomyces rhizosphaerae</name>
    <dbReference type="NCBI Taxonomy" id="2054422"/>
    <lineage>
        <taxon>Bacteria</taxon>
        <taxon>Bacillati</taxon>
        <taxon>Actinomycetota</taxon>
        <taxon>Actinomycetes</taxon>
        <taxon>Glycomycetales</taxon>
        <taxon>Glycomycetaceae</taxon>
        <taxon>Glycomyces</taxon>
    </lineage>
</organism>
<gene>
    <name evidence="2" type="ORF">ACFO8M_00460</name>
</gene>
<keyword evidence="3" id="KW-1185">Reference proteome</keyword>
<evidence type="ECO:0000313" key="2">
    <source>
        <dbReference type="EMBL" id="MFC3490961.1"/>
    </source>
</evidence>
<accession>A0ABV7PTX9</accession>
<proteinExistence type="predicted"/>
<dbReference type="RefSeq" id="WP_387968996.1">
    <property type="nucleotide sequence ID" value="NZ_JBHRWO010000002.1"/>
</dbReference>
<reference evidence="3" key="1">
    <citation type="journal article" date="2019" name="Int. J. Syst. Evol. Microbiol.">
        <title>The Global Catalogue of Microorganisms (GCM) 10K type strain sequencing project: providing services to taxonomists for standard genome sequencing and annotation.</title>
        <authorList>
            <consortium name="The Broad Institute Genomics Platform"/>
            <consortium name="The Broad Institute Genome Sequencing Center for Infectious Disease"/>
            <person name="Wu L."/>
            <person name="Ma J."/>
        </authorList>
    </citation>
    <scope>NUCLEOTIDE SEQUENCE [LARGE SCALE GENOMIC DNA]</scope>
    <source>
        <strain evidence="3">CGMCC 4.7396</strain>
    </source>
</reference>
<comment type="caution">
    <text evidence="2">The sequence shown here is derived from an EMBL/GenBank/DDBJ whole genome shotgun (WGS) entry which is preliminary data.</text>
</comment>
<name>A0ABV7PTX9_9ACTN</name>
<feature type="coiled-coil region" evidence="1">
    <location>
        <begin position="33"/>
        <end position="66"/>
    </location>
</feature>
<sequence>MEVQTTVALTTGAFTVLGVVLGTLGAAANTHLNAKLQTRLKEHEIRAAHEQDLREAERALHREQSELVAEVVAAAEWLHQTPEE</sequence>
<evidence type="ECO:0000256" key="1">
    <source>
        <dbReference type="SAM" id="Coils"/>
    </source>
</evidence>
<dbReference type="EMBL" id="JBHRWO010000002">
    <property type="protein sequence ID" value="MFC3490961.1"/>
    <property type="molecule type" value="Genomic_DNA"/>
</dbReference>